<dbReference type="SUPFAM" id="SSF49373">
    <property type="entry name" value="Invasin/intimin cell-adhesion fragments"/>
    <property type="match status" value="1"/>
</dbReference>
<gene>
    <name evidence="5" type="ORF">IAD12_03450</name>
</gene>
<feature type="chain" id="PRO_5038417188" evidence="3">
    <location>
        <begin position="30"/>
        <end position="378"/>
    </location>
</feature>
<dbReference type="InterPro" id="IPR003343">
    <property type="entry name" value="Big_2"/>
</dbReference>
<evidence type="ECO:0000256" key="2">
    <source>
        <dbReference type="SAM" id="Phobius"/>
    </source>
</evidence>
<keyword evidence="2" id="KW-1133">Transmembrane helix</keyword>
<proteinExistence type="predicted"/>
<feature type="region of interest" description="Disordered" evidence="1">
    <location>
        <begin position="319"/>
        <end position="347"/>
    </location>
</feature>
<dbReference type="EMBL" id="DVLX01000034">
    <property type="protein sequence ID" value="HIT99292.1"/>
    <property type="molecule type" value="Genomic_DNA"/>
</dbReference>
<name>A0A9D1HE39_9FIRM</name>
<dbReference type="AlphaFoldDB" id="A0A9D1HE39"/>
<dbReference type="Gene3D" id="2.60.40.1080">
    <property type="match status" value="1"/>
</dbReference>
<evidence type="ECO:0000313" key="5">
    <source>
        <dbReference type="EMBL" id="HIT99292.1"/>
    </source>
</evidence>
<dbReference type="Proteomes" id="UP000824159">
    <property type="component" value="Unassembled WGS sequence"/>
</dbReference>
<sequence length="378" mass="39837">MKSKGIKKAVAFVLTAAMALSFSSVMAFAGEGGSDYVVKNWVTEGGYGSAEATDDDNVTILKGADEFDASNNAFTGPYTKENVMKLGTGIIKEVNVLIDPDAATKENNTLFVVSSELEKSATEDMDNARREIMVGAFKTGDGNVVIKGQPEGASGVGEYVVDSRDVYTIRFEYRLDANGISADAYLYDRSGNNVCTLVDNTWALNEGEATAAADYQSGYVWFVGINAADGIKVYNEVPQDSISLDAAEFALTVGDTGKLTATVGPEFLEDKTVTWTSSDESIATVDENGIIKALAAGKTTITATFNGVSAECLLTVSEKTAPGTDEGNNDGTTAGTENKATENSPKTGDDFNMIVPIMLMIATAAGAGAVFIHRRHNA</sequence>
<keyword evidence="3" id="KW-0732">Signal</keyword>
<dbReference type="InterPro" id="IPR008964">
    <property type="entry name" value="Invasin/intimin_cell_adhesion"/>
</dbReference>
<reference evidence="5" key="1">
    <citation type="submission" date="2020-10" db="EMBL/GenBank/DDBJ databases">
        <authorList>
            <person name="Gilroy R."/>
        </authorList>
    </citation>
    <scope>NUCLEOTIDE SEQUENCE</scope>
    <source>
        <strain evidence="5">CHK176-22527</strain>
    </source>
</reference>
<accession>A0A9D1HE39</accession>
<protein>
    <submittedName>
        <fullName evidence="5">Ig domain-containing protein</fullName>
    </submittedName>
</protein>
<keyword evidence="2" id="KW-0472">Membrane</keyword>
<feature type="signal peptide" evidence="3">
    <location>
        <begin position="1"/>
        <end position="29"/>
    </location>
</feature>
<reference evidence="5" key="2">
    <citation type="journal article" date="2021" name="PeerJ">
        <title>Extensive microbial diversity within the chicken gut microbiome revealed by metagenomics and culture.</title>
        <authorList>
            <person name="Gilroy R."/>
            <person name="Ravi A."/>
            <person name="Getino M."/>
            <person name="Pursley I."/>
            <person name="Horton D.L."/>
            <person name="Alikhan N.F."/>
            <person name="Baker D."/>
            <person name="Gharbi K."/>
            <person name="Hall N."/>
            <person name="Watson M."/>
            <person name="Adriaenssens E.M."/>
            <person name="Foster-Nyarko E."/>
            <person name="Jarju S."/>
            <person name="Secka A."/>
            <person name="Antonio M."/>
            <person name="Oren A."/>
            <person name="Chaudhuri R.R."/>
            <person name="La Ragione R."/>
            <person name="Hildebrand F."/>
            <person name="Pallen M.J."/>
        </authorList>
    </citation>
    <scope>NUCLEOTIDE SEQUENCE</scope>
    <source>
        <strain evidence="5">CHK176-22527</strain>
    </source>
</reference>
<evidence type="ECO:0000313" key="6">
    <source>
        <dbReference type="Proteomes" id="UP000824159"/>
    </source>
</evidence>
<keyword evidence="2" id="KW-0812">Transmembrane</keyword>
<comment type="caution">
    <text evidence="5">The sequence shown here is derived from an EMBL/GenBank/DDBJ whole genome shotgun (WGS) entry which is preliminary data.</text>
</comment>
<dbReference type="SMART" id="SM00635">
    <property type="entry name" value="BID_2"/>
    <property type="match status" value="1"/>
</dbReference>
<evidence type="ECO:0000256" key="1">
    <source>
        <dbReference type="SAM" id="MobiDB-lite"/>
    </source>
</evidence>
<feature type="domain" description="BIG2" evidence="4">
    <location>
        <begin position="238"/>
        <end position="315"/>
    </location>
</feature>
<evidence type="ECO:0000256" key="3">
    <source>
        <dbReference type="SAM" id="SignalP"/>
    </source>
</evidence>
<feature type="compositionally biased region" description="Polar residues" evidence="1">
    <location>
        <begin position="329"/>
        <end position="346"/>
    </location>
</feature>
<evidence type="ECO:0000259" key="4">
    <source>
        <dbReference type="SMART" id="SM00635"/>
    </source>
</evidence>
<dbReference type="Pfam" id="PF02368">
    <property type="entry name" value="Big_2"/>
    <property type="match status" value="1"/>
</dbReference>
<organism evidence="5 6">
    <name type="scientific">Candidatus Allocopromorpha excrementavium</name>
    <dbReference type="NCBI Taxonomy" id="2840741"/>
    <lineage>
        <taxon>Bacteria</taxon>
        <taxon>Bacillati</taxon>
        <taxon>Bacillota</taxon>
        <taxon>Clostridia</taxon>
        <taxon>Eubacteriales</taxon>
        <taxon>Eubacteriaceae</taxon>
        <taxon>Eubacteriaceae incertae sedis</taxon>
        <taxon>Candidatus Allocopromorpha</taxon>
    </lineage>
</organism>
<feature type="transmembrane region" description="Helical" evidence="2">
    <location>
        <begin position="353"/>
        <end position="372"/>
    </location>
</feature>